<accession>A0ABY7W5Q6</accession>
<keyword evidence="4" id="KW-1185">Reference proteome</keyword>
<dbReference type="EMBL" id="CP117834">
    <property type="protein sequence ID" value="WDF02055.1"/>
    <property type="molecule type" value="Genomic_DNA"/>
</dbReference>
<proteinExistence type="predicted"/>
<gene>
    <name evidence="3" type="ORF">PQ477_11025</name>
</gene>
<name>A0ABY7W5Q6_9BACI</name>
<feature type="chain" id="PRO_5046998539" description="GerMN domain-containing protein" evidence="2">
    <location>
        <begin position="19"/>
        <end position="319"/>
    </location>
</feature>
<feature type="signal peptide" evidence="2">
    <location>
        <begin position="1"/>
        <end position="18"/>
    </location>
</feature>
<evidence type="ECO:0000256" key="1">
    <source>
        <dbReference type="SAM" id="MobiDB-lite"/>
    </source>
</evidence>
<reference evidence="3 4" key="1">
    <citation type="submission" date="2023-02" db="EMBL/GenBank/DDBJ databases">
        <authorList>
            <person name="Liu G."/>
        </authorList>
    </citation>
    <scope>NUCLEOTIDE SEQUENCE [LARGE SCALE GENOMIC DNA]</scope>
    <source>
        <strain evidence="3 4">DSM 23008</strain>
    </source>
</reference>
<sequence>MQKVTALAGIFLFAFLLAGCQSSRDELNAQGQSTTETEEKELEEPDNESEALDYEKVEVEDQYVLHTHLIDEGQAFYTAFSINRNESEEVKLLEEQLLNSLAESDPSEQDILNSYTDLSVESQKLTVQFNEEGNQLSTTTAQTTLFYDSLFGISDLYGIKEIVFLHPDGGTDIIVAEREVNDPLVVEEERGATRGYYTVYDEALEETLFLSGGALEEQVVNEAGELLSFSETVEKMATIDKEDAFYASAVVKGIEVVNATLGNGMASVQYTMDEDMVTEADRVVFENAIQLAALDFHASKVELVNDTLQEHVRYPLIEE</sequence>
<dbReference type="PROSITE" id="PS51257">
    <property type="entry name" value="PROKAR_LIPOPROTEIN"/>
    <property type="match status" value="1"/>
</dbReference>
<organism evidence="3 4">
    <name type="scientific">Shouchella hunanensis</name>
    <dbReference type="NCBI Taxonomy" id="766894"/>
    <lineage>
        <taxon>Bacteria</taxon>
        <taxon>Bacillati</taxon>
        <taxon>Bacillota</taxon>
        <taxon>Bacilli</taxon>
        <taxon>Bacillales</taxon>
        <taxon>Bacillaceae</taxon>
        <taxon>Shouchella</taxon>
    </lineage>
</organism>
<feature type="region of interest" description="Disordered" evidence="1">
    <location>
        <begin position="27"/>
        <end position="51"/>
    </location>
</feature>
<protein>
    <recommendedName>
        <fullName evidence="5">GerMN domain-containing protein</fullName>
    </recommendedName>
</protein>
<dbReference type="Proteomes" id="UP001215143">
    <property type="component" value="Chromosome"/>
</dbReference>
<feature type="compositionally biased region" description="Acidic residues" evidence="1">
    <location>
        <begin position="36"/>
        <end position="51"/>
    </location>
</feature>
<evidence type="ECO:0008006" key="5">
    <source>
        <dbReference type="Google" id="ProtNLM"/>
    </source>
</evidence>
<keyword evidence="2" id="KW-0732">Signal</keyword>
<evidence type="ECO:0000313" key="3">
    <source>
        <dbReference type="EMBL" id="WDF02055.1"/>
    </source>
</evidence>
<dbReference type="RefSeq" id="WP_274271797.1">
    <property type="nucleotide sequence ID" value="NZ_CP117834.1"/>
</dbReference>
<evidence type="ECO:0000256" key="2">
    <source>
        <dbReference type="SAM" id="SignalP"/>
    </source>
</evidence>
<evidence type="ECO:0000313" key="4">
    <source>
        <dbReference type="Proteomes" id="UP001215143"/>
    </source>
</evidence>